<reference evidence="1" key="1">
    <citation type="submission" date="2024-12" db="EMBL/GenBank/DDBJ databases">
        <title>Comparative genomics and development of molecular markers within Purpureocillium lilacinum and among Purpureocillium species.</title>
        <authorList>
            <person name="Yeh Z.-Y."/>
            <person name="Ni N.-T."/>
            <person name="Lo P.-H."/>
            <person name="Mushyakhwo K."/>
            <person name="Lin C.-F."/>
            <person name="Nai Y.-S."/>
        </authorList>
    </citation>
    <scope>NUCLEOTIDE SEQUENCE</scope>
    <source>
        <strain evidence="1">NCHU-NPUST-175</strain>
    </source>
</reference>
<keyword evidence="2" id="KW-1185">Reference proteome</keyword>
<evidence type="ECO:0000313" key="1">
    <source>
        <dbReference type="EMBL" id="KAL3964400.1"/>
    </source>
</evidence>
<name>A0ACC4E9R4_PURLI</name>
<dbReference type="EMBL" id="JBGNUJ010000002">
    <property type="protein sequence ID" value="KAL3964400.1"/>
    <property type="molecule type" value="Genomic_DNA"/>
</dbReference>
<evidence type="ECO:0000313" key="2">
    <source>
        <dbReference type="Proteomes" id="UP001638806"/>
    </source>
</evidence>
<gene>
    <name evidence="1" type="ORF">ACCO45_001404</name>
</gene>
<dbReference type="Proteomes" id="UP001638806">
    <property type="component" value="Unassembled WGS sequence"/>
</dbReference>
<proteinExistence type="predicted"/>
<organism evidence="1 2">
    <name type="scientific">Purpureocillium lilacinum</name>
    <name type="common">Paecilomyces lilacinus</name>
    <dbReference type="NCBI Taxonomy" id="33203"/>
    <lineage>
        <taxon>Eukaryota</taxon>
        <taxon>Fungi</taxon>
        <taxon>Dikarya</taxon>
        <taxon>Ascomycota</taxon>
        <taxon>Pezizomycotina</taxon>
        <taxon>Sordariomycetes</taxon>
        <taxon>Hypocreomycetidae</taxon>
        <taxon>Hypocreales</taxon>
        <taxon>Ophiocordycipitaceae</taxon>
        <taxon>Purpureocillium</taxon>
    </lineage>
</organism>
<accession>A0ACC4E9R4</accession>
<comment type="caution">
    <text evidence="1">The sequence shown here is derived from an EMBL/GenBank/DDBJ whole genome shotgun (WGS) entry which is preliminary data.</text>
</comment>
<protein>
    <submittedName>
        <fullName evidence="1">Uncharacterized protein</fullName>
    </submittedName>
</protein>
<sequence length="258" mass="27264">MTTLRTKVRVLCAVDECNGKLGGKVDRAQGFVGDLVARHHWSSATTRKSTSCLKGATGGKKGLANRPLIRELLRLCVGSLSSPDRPLQVPPILLPACQPSQLAPTHLGWARGLHWSPGGPPPPPGAPGLHQRGAPGSFGPIHPSSRPRFGGSPLLQIPIPLPPRLSVWRIPDAWPGPPPSVSVSHRRQSAPSPLSAGPPGRRRGQTDTSTRTVQSVLVFVGAALCTFLSTARCHVPGSSTERQFLPGERFSALRTGPA</sequence>